<evidence type="ECO:0000313" key="3">
    <source>
        <dbReference type="Proteomes" id="UP000680348"/>
    </source>
</evidence>
<proteinExistence type="inferred from homology"/>
<dbReference type="EMBL" id="JAGWCR010000002">
    <property type="protein sequence ID" value="MBS3648020.1"/>
    <property type="molecule type" value="Genomic_DNA"/>
</dbReference>
<gene>
    <name evidence="2" type="ORF">KEU06_05170</name>
</gene>
<name>A0A942I749_9HYPH</name>
<dbReference type="AlphaFoldDB" id="A0A942I749"/>
<dbReference type="InterPro" id="IPR036165">
    <property type="entry name" value="YefM-like_sf"/>
</dbReference>
<dbReference type="SUPFAM" id="SSF143120">
    <property type="entry name" value="YefM-like"/>
    <property type="match status" value="1"/>
</dbReference>
<keyword evidence="3" id="KW-1185">Reference proteome</keyword>
<dbReference type="Gene3D" id="3.40.1620.10">
    <property type="entry name" value="YefM-like domain"/>
    <property type="match status" value="1"/>
</dbReference>
<evidence type="ECO:0000256" key="1">
    <source>
        <dbReference type="ARBA" id="ARBA00009981"/>
    </source>
</evidence>
<accession>A0A942I749</accession>
<sequence length="77" mass="9094">MTNRVSKSQFKARALEFFREIEASGEPMIITDHGEPKLEVRPYSRPKRDPREFLRGTVIRYEDPFEPVGLEDWEALK</sequence>
<comment type="similarity">
    <text evidence="1">Belongs to the phD/YefM antitoxin family.</text>
</comment>
<comment type="caution">
    <text evidence="2">The sequence shown here is derived from an EMBL/GenBank/DDBJ whole genome shotgun (WGS) entry which is preliminary data.</text>
</comment>
<dbReference type="Proteomes" id="UP000680348">
    <property type="component" value="Unassembled WGS sequence"/>
</dbReference>
<organism evidence="2 3">
    <name type="scientific">Pseudaminobacter soli</name>
    <name type="common">ex Zhang et al. 2022</name>
    <dbReference type="NCBI Taxonomy" id="2831468"/>
    <lineage>
        <taxon>Bacteria</taxon>
        <taxon>Pseudomonadati</taxon>
        <taxon>Pseudomonadota</taxon>
        <taxon>Alphaproteobacteria</taxon>
        <taxon>Hyphomicrobiales</taxon>
        <taxon>Phyllobacteriaceae</taxon>
        <taxon>Pseudaminobacter</taxon>
    </lineage>
</organism>
<protein>
    <submittedName>
        <fullName evidence="2">Type II toxin-antitoxin system Phd/YefM family antitoxin</fullName>
    </submittedName>
</protein>
<evidence type="ECO:0000313" key="2">
    <source>
        <dbReference type="EMBL" id="MBS3648020.1"/>
    </source>
</evidence>
<reference evidence="2" key="1">
    <citation type="submission" date="2021-04" db="EMBL/GenBank/DDBJ databases">
        <title>Pseudaminobacter soli sp. nov., isolated from paddy soil contaminated by heavy metals.</title>
        <authorList>
            <person name="Zhang K."/>
        </authorList>
    </citation>
    <scope>NUCLEOTIDE SEQUENCE</scope>
    <source>
        <strain evidence="2">19-2017</strain>
    </source>
</reference>